<dbReference type="InterPro" id="IPR036291">
    <property type="entry name" value="NAD(P)-bd_dom_sf"/>
</dbReference>
<dbReference type="EMBL" id="JABEMA010000049">
    <property type="protein sequence ID" value="NNH22544.1"/>
    <property type="molecule type" value="Genomic_DNA"/>
</dbReference>
<evidence type="ECO:0000256" key="3">
    <source>
        <dbReference type="ARBA" id="ARBA00023027"/>
    </source>
</evidence>
<dbReference type="Proteomes" id="UP000555552">
    <property type="component" value="Unassembled WGS sequence"/>
</dbReference>
<keyword evidence="3" id="KW-0520">NAD</keyword>
<feature type="domain" description="Ketoreductase" evidence="4">
    <location>
        <begin position="7"/>
        <end position="190"/>
    </location>
</feature>
<evidence type="ECO:0000313" key="5">
    <source>
        <dbReference type="EMBL" id="NNH22544.1"/>
    </source>
</evidence>
<accession>A0A849BPR0</accession>
<dbReference type="Gene3D" id="3.40.50.720">
    <property type="entry name" value="NAD(P)-binding Rossmann-like Domain"/>
    <property type="match status" value="1"/>
</dbReference>
<dbReference type="AlphaFoldDB" id="A0A849BPR0"/>
<dbReference type="EC" id="1.1.1.47" evidence="5"/>
<comment type="similarity">
    <text evidence="1">Belongs to the short-chain dehydrogenases/reductases (SDR) family.</text>
</comment>
<reference evidence="5 6" key="1">
    <citation type="submission" date="2020-05" db="EMBL/GenBank/DDBJ databases">
        <title>MicrobeNet Type strains.</title>
        <authorList>
            <person name="Nicholson A.C."/>
        </authorList>
    </citation>
    <scope>NUCLEOTIDE SEQUENCE [LARGE SCALE GENOMIC DNA]</scope>
    <source>
        <strain evidence="5 6">JCM 14547</strain>
    </source>
</reference>
<proteinExistence type="inferred from homology"/>
<keyword evidence="6" id="KW-1185">Reference proteome</keyword>
<dbReference type="SMART" id="SM00822">
    <property type="entry name" value="PKS_KR"/>
    <property type="match status" value="1"/>
</dbReference>
<dbReference type="SUPFAM" id="SSF51735">
    <property type="entry name" value="NAD(P)-binding Rossmann-fold domains"/>
    <property type="match status" value="1"/>
</dbReference>
<organism evidence="5 6">
    <name type="scientific">Pseudokineococcus marinus</name>
    <dbReference type="NCBI Taxonomy" id="351215"/>
    <lineage>
        <taxon>Bacteria</taxon>
        <taxon>Bacillati</taxon>
        <taxon>Actinomycetota</taxon>
        <taxon>Actinomycetes</taxon>
        <taxon>Kineosporiales</taxon>
        <taxon>Kineosporiaceae</taxon>
        <taxon>Pseudokineococcus</taxon>
    </lineage>
</organism>
<dbReference type="InterPro" id="IPR057326">
    <property type="entry name" value="KR_dom"/>
</dbReference>
<dbReference type="PANTHER" id="PTHR24321">
    <property type="entry name" value="DEHYDROGENASES, SHORT CHAIN"/>
    <property type="match status" value="1"/>
</dbReference>
<comment type="caution">
    <text evidence="5">The sequence shown here is derived from an EMBL/GenBank/DDBJ whole genome shotgun (WGS) entry which is preliminary data.</text>
</comment>
<sequence>MGSFEGMTAVVTGGSAGIGLATAKRLAAEGAHVVITGRRAEQLETAVAEIGDATAVVGDVSVTGDVERLYQQVRELGRGVDVLVANAGTNQVATLEETTEESHDRLFDVNVKGTFLTVQKALPVLNEGASVVLVASTAGGSGTPGQGAYGATKAAVRSYARTWANELSGRGVRVNVVSPGPVDTPLWDEVFGARAEEVKATVAAGLPARRVADPDEVAAAVVFLASSQSSFVDGVELHVDGGMNQV</sequence>
<evidence type="ECO:0000259" key="4">
    <source>
        <dbReference type="SMART" id="SM00822"/>
    </source>
</evidence>
<gene>
    <name evidence="5" type="ORF">HLB09_05445</name>
</gene>
<dbReference type="InterPro" id="IPR020904">
    <property type="entry name" value="Sc_DH/Rdtase_CS"/>
</dbReference>
<dbReference type="Pfam" id="PF13561">
    <property type="entry name" value="adh_short_C2"/>
    <property type="match status" value="1"/>
</dbReference>
<dbReference type="GO" id="GO:0047936">
    <property type="term" value="F:glucose 1-dehydrogenase [NAD(P)+] activity"/>
    <property type="evidence" value="ECO:0007669"/>
    <property type="project" value="UniProtKB-EC"/>
</dbReference>
<dbReference type="PRINTS" id="PR00081">
    <property type="entry name" value="GDHRDH"/>
</dbReference>
<dbReference type="InterPro" id="IPR002347">
    <property type="entry name" value="SDR_fam"/>
</dbReference>
<evidence type="ECO:0000256" key="1">
    <source>
        <dbReference type="ARBA" id="ARBA00006484"/>
    </source>
</evidence>
<dbReference type="FunFam" id="3.40.50.720:FF:000084">
    <property type="entry name" value="Short-chain dehydrogenase reductase"/>
    <property type="match status" value="1"/>
</dbReference>
<protein>
    <submittedName>
        <fullName evidence="5">Glucose 1-dehydrogenase</fullName>
        <ecNumber evidence="5">1.1.1.47</ecNumber>
    </submittedName>
</protein>
<keyword evidence="2 5" id="KW-0560">Oxidoreductase</keyword>
<evidence type="ECO:0000256" key="2">
    <source>
        <dbReference type="ARBA" id="ARBA00023002"/>
    </source>
</evidence>
<dbReference type="PROSITE" id="PS00061">
    <property type="entry name" value="ADH_SHORT"/>
    <property type="match status" value="1"/>
</dbReference>
<dbReference type="CDD" id="cd05233">
    <property type="entry name" value="SDR_c"/>
    <property type="match status" value="1"/>
</dbReference>
<evidence type="ECO:0000313" key="6">
    <source>
        <dbReference type="Proteomes" id="UP000555552"/>
    </source>
</evidence>
<dbReference type="PANTHER" id="PTHR24321:SF8">
    <property type="entry name" value="ESTRADIOL 17-BETA-DEHYDROGENASE 8-RELATED"/>
    <property type="match status" value="1"/>
</dbReference>
<dbReference type="RefSeq" id="WP_171202389.1">
    <property type="nucleotide sequence ID" value="NZ_BAAANP010000002.1"/>
</dbReference>
<dbReference type="NCBIfam" id="NF005559">
    <property type="entry name" value="PRK07231.1"/>
    <property type="match status" value="1"/>
</dbReference>
<name>A0A849BPR0_9ACTN</name>